<dbReference type="PRINTS" id="PR00205">
    <property type="entry name" value="CADHERIN"/>
</dbReference>
<feature type="domain" description="Cadherin" evidence="12">
    <location>
        <begin position="614"/>
        <end position="716"/>
    </location>
</feature>
<dbReference type="GO" id="GO:0005886">
    <property type="term" value="C:plasma membrane"/>
    <property type="evidence" value="ECO:0007669"/>
    <property type="project" value="InterPro"/>
</dbReference>
<proteinExistence type="predicted"/>
<dbReference type="InterPro" id="IPR020894">
    <property type="entry name" value="Cadherin_CS"/>
</dbReference>
<feature type="domain" description="Cadherin" evidence="12">
    <location>
        <begin position="21"/>
        <end position="146"/>
    </location>
</feature>
<keyword evidence="8" id="KW-0325">Glycoprotein</keyword>
<keyword evidence="7 10" id="KW-0472">Membrane</keyword>
<dbReference type="FunFam" id="2.60.40.60:FF:000002">
    <property type="entry name" value="Protocadherin alpha 2"/>
    <property type="match status" value="1"/>
</dbReference>
<evidence type="ECO:0000259" key="12">
    <source>
        <dbReference type="PROSITE" id="PS50268"/>
    </source>
</evidence>
<evidence type="ECO:0000313" key="14">
    <source>
        <dbReference type="Proteomes" id="UP000321570"/>
    </source>
</evidence>
<feature type="chain" id="PRO_5021862405" description="Cadherin domain-containing protein" evidence="11">
    <location>
        <begin position="22"/>
        <end position="1114"/>
    </location>
</feature>
<evidence type="ECO:0000256" key="4">
    <source>
        <dbReference type="ARBA" id="ARBA00022837"/>
    </source>
</evidence>
<organism evidence="13 14">
    <name type="scientific">Hymenolepis diminuta</name>
    <name type="common">Rat tapeworm</name>
    <dbReference type="NCBI Taxonomy" id="6216"/>
    <lineage>
        <taxon>Eukaryota</taxon>
        <taxon>Metazoa</taxon>
        <taxon>Spiralia</taxon>
        <taxon>Lophotrochozoa</taxon>
        <taxon>Platyhelminthes</taxon>
        <taxon>Cestoda</taxon>
        <taxon>Eucestoda</taxon>
        <taxon>Cyclophyllidea</taxon>
        <taxon>Hymenolepididae</taxon>
        <taxon>Hymenolepis</taxon>
    </lineage>
</organism>
<dbReference type="Gene3D" id="2.60.40.60">
    <property type="entry name" value="Cadherins"/>
    <property type="match status" value="7"/>
</dbReference>
<feature type="domain" description="Cadherin" evidence="12">
    <location>
        <begin position="269"/>
        <end position="376"/>
    </location>
</feature>
<dbReference type="AlphaFoldDB" id="A0A564YWS8"/>
<dbReference type="PROSITE" id="PS00232">
    <property type="entry name" value="CADHERIN_1"/>
    <property type="match status" value="2"/>
</dbReference>
<evidence type="ECO:0000256" key="2">
    <source>
        <dbReference type="ARBA" id="ARBA00022692"/>
    </source>
</evidence>
<keyword evidence="4 9" id="KW-0106">Calcium</keyword>
<accession>A0A564YWS8</accession>
<sequence>MTIWVTHFLLYSLLIFPFVRSKHEIIYTVKEESENGTFIGNILADSGSSDLAASGGDIGVQLYEDQVTGLFQVDGKSGILTVAGRIDREVICPQRGGISSTSSSSSGLTANSLSTCQIEFIAHIPPDNLINIAVTVEDINDHAPIFKNSGTNQLGSRVSSSSYIVYISEGVSVGYEVPINGATDEDAGSYGIQSYSLSIDDGDNTTFALRYVLPSELNLIVKKKLDYEEKTAYRGQLKACDGGMPTPKCAVQNITIFITDINDNKPHFDKELYTVRISEATPVMSVIIAVTATDADSGELGRLTYRFGQTYDQIVTNFFGINEITGEVWVKSPLDAKVLSHFKIPVIAQDGGTIPKTGSTVLQIDVDDVNNHPPWIEVKPIISPLYVKKPIKDGYIQLWIEENQPVGTQIGIILTGDKDVGPNGEVSCNLKDKDSAFRLRHSSSGRERKMYSLQSKVQFDLEAMNLNSPLKLQVECSDSGNPKLVTQQNIQVNVVDVNEFPAYFTKSQSNVIVHIPEDTPPGSLVTKIQATDRDTTPKMEFRLENDHGGLFNIDSSSGNVFTQGKFDREVQSQVHFSVRLLDSDILDSIIPRAGSDLANVTVILNDVNDNSPILESGRTFKIFENRAAHADLIGQLKAYDPDLGENGTVRFISSNNIFDVNPVTGKIYSKTILDREAVAQYQLDIEITDLGRPVSKKTIERIIINVGDVNDNKPVWKMPERLHQGIFLKPVNNVLRNGDKNSESEDIQCIAFVNISSQASEQSQILKLVATDADIDQNANISFSILSGRYYRESALTLSKNNVLNLVENPQQIKIKDYFKVDSTTWVLSAISDDGVIKPKSGLYEIFLRASDNGQSPLHTDAIIYVYYECKGGFVASLFSVLNRGKTVILFGLVCLFICMILCPVLIYLVRTRRKSQECCDRGIIACVDDERIRQEDLLRGGNTEVDSWAKEQMFMAQQPYLSSFDISEDMNCSMLRYHTDKSPINFGQSPHLTYQGCPTVTTIAGCPAPVGVNADHSTNDPEIFNSYNRKSVFQTTKMMADQPSREMADYSYIPPSFEAKKAPSHQTPVGYSTFFSGTSPLKPAHLQQDLCEGSLVKTAAFNQTLPYSSIVRQ</sequence>
<dbReference type="Pfam" id="PF08266">
    <property type="entry name" value="Cadherin_2"/>
    <property type="match status" value="1"/>
</dbReference>
<dbReference type="PANTHER" id="PTHR24028">
    <property type="entry name" value="CADHERIN-87A"/>
    <property type="match status" value="1"/>
</dbReference>
<dbReference type="EMBL" id="CABIJS010000421">
    <property type="protein sequence ID" value="VUZ51098.1"/>
    <property type="molecule type" value="Genomic_DNA"/>
</dbReference>
<dbReference type="Pfam" id="PF00028">
    <property type="entry name" value="Cadherin"/>
    <property type="match status" value="3"/>
</dbReference>
<keyword evidence="2 10" id="KW-0812">Transmembrane</keyword>
<dbReference type="GO" id="GO:0007156">
    <property type="term" value="P:homophilic cell adhesion via plasma membrane adhesion molecules"/>
    <property type="evidence" value="ECO:0007669"/>
    <property type="project" value="InterPro"/>
</dbReference>
<feature type="domain" description="Cadherin" evidence="12">
    <location>
        <begin position="159"/>
        <end position="268"/>
    </location>
</feature>
<feature type="domain" description="Cadherin" evidence="12">
    <location>
        <begin position="507"/>
        <end position="614"/>
    </location>
</feature>
<dbReference type="InterPro" id="IPR050174">
    <property type="entry name" value="Protocadherin/Cadherin-CA"/>
</dbReference>
<reference evidence="13 14" key="1">
    <citation type="submission" date="2019-07" db="EMBL/GenBank/DDBJ databases">
        <authorList>
            <person name="Jastrzebski P J."/>
            <person name="Paukszto L."/>
            <person name="Jastrzebski P J."/>
        </authorList>
    </citation>
    <scope>NUCLEOTIDE SEQUENCE [LARGE SCALE GENOMIC DNA]</scope>
    <source>
        <strain evidence="13 14">WMS-il1</strain>
    </source>
</reference>
<dbReference type="InterPro" id="IPR015919">
    <property type="entry name" value="Cadherin-like_sf"/>
</dbReference>
<feature type="domain" description="Cadherin" evidence="12">
    <location>
        <begin position="400"/>
        <end position="503"/>
    </location>
</feature>
<dbReference type="SMART" id="SM00112">
    <property type="entry name" value="CA"/>
    <property type="match status" value="7"/>
</dbReference>
<protein>
    <recommendedName>
        <fullName evidence="12">Cadherin domain-containing protein</fullName>
    </recommendedName>
</protein>
<dbReference type="SUPFAM" id="SSF49313">
    <property type="entry name" value="Cadherin-like"/>
    <property type="match status" value="7"/>
</dbReference>
<dbReference type="CDD" id="cd11304">
    <property type="entry name" value="Cadherin_repeat"/>
    <property type="match status" value="7"/>
</dbReference>
<dbReference type="GO" id="GO:0005509">
    <property type="term" value="F:calcium ion binding"/>
    <property type="evidence" value="ECO:0007669"/>
    <property type="project" value="UniProtKB-UniRule"/>
</dbReference>
<name>A0A564YWS8_HYMDI</name>
<dbReference type="Proteomes" id="UP000321570">
    <property type="component" value="Unassembled WGS sequence"/>
</dbReference>
<feature type="domain" description="Cadherin" evidence="12">
    <location>
        <begin position="753"/>
        <end position="866"/>
    </location>
</feature>
<feature type="signal peptide" evidence="11">
    <location>
        <begin position="1"/>
        <end position="21"/>
    </location>
</feature>
<keyword evidence="6 10" id="KW-1133">Transmembrane helix</keyword>
<gene>
    <name evidence="13" type="ORF">WMSIL1_LOCUS9896</name>
</gene>
<dbReference type="PROSITE" id="PS50268">
    <property type="entry name" value="CADHERIN_2"/>
    <property type="match status" value="7"/>
</dbReference>
<evidence type="ECO:0000256" key="1">
    <source>
        <dbReference type="ARBA" id="ARBA00004167"/>
    </source>
</evidence>
<feature type="transmembrane region" description="Helical" evidence="10">
    <location>
        <begin position="888"/>
        <end position="910"/>
    </location>
</feature>
<evidence type="ECO:0000256" key="6">
    <source>
        <dbReference type="ARBA" id="ARBA00022989"/>
    </source>
</evidence>
<evidence type="ECO:0000256" key="8">
    <source>
        <dbReference type="ARBA" id="ARBA00023180"/>
    </source>
</evidence>
<comment type="subcellular location">
    <subcellularLocation>
        <location evidence="1">Membrane</location>
        <topology evidence="1">Single-pass membrane protein</topology>
    </subcellularLocation>
</comment>
<keyword evidence="5" id="KW-0130">Cell adhesion</keyword>
<dbReference type="PANTHER" id="PTHR24028:SF146">
    <property type="entry name" value="CADHERIN 96CB, ISOFORM D-RELATED"/>
    <property type="match status" value="1"/>
</dbReference>
<evidence type="ECO:0000256" key="9">
    <source>
        <dbReference type="PROSITE-ProRule" id="PRU00043"/>
    </source>
</evidence>
<evidence type="ECO:0000313" key="13">
    <source>
        <dbReference type="EMBL" id="VUZ51098.1"/>
    </source>
</evidence>
<keyword evidence="3" id="KW-0677">Repeat</keyword>
<evidence type="ECO:0000256" key="10">
    <source>
        <dbReference type="SAM" id="Phobius"/>
    </source>
</evidence>
<keyword evidence="11" id="KW-0732">Signal</keyword>
<dbReference type="InterPro" id="IPR002126">
    <property type="entry name" value="Cadherin-like_dom"/>
</dbReference>
<evidence type="ECO:0000256" key="5">
    <source>
        <dbReference type="ARBA" id="ARBA00022889"/>
    </source>
</evidence>
<evidence type="ECO:0000256" key="11">
    <source>
        <dbReference type="SAM" id="SignalP"/>
    </source>
</evidence>
<keyword evidence="14" id="KW-1185">Reference proteome</keyword>
<dbReference type="InterPro" id="IPR013164">
    <property type="entry name" value="Cadherin_N"/>
</dbReference>
<evidence type="ECO:0000256" key="3">
    <source>
        <dbReference type="ARBA" id="ARBA00022737"/>
    </source>
</evidence>
<evidence type="ECO:0000256" key="7">
    <source>
        <dbReference type="ARBA" id="ARBA00023136"/>
    </source>
</evidence>